<evidence type="ECO:0000313" key="2">
    <source>
        <dbReference type="EMBL" id="HGS04304.1"/>
    </source>
</evidence>
<feature type="domain" description="Mce/MlaD" evidence="1">
    <location>
        <begin position="37"/>
        <end position="136"/>
    </location>
</feature>
<organism evidence="2">
    <name type="scientific">Desulfobacca acetoxidans</name>
    <dbReference type="NCBI Taxonomy" id="60893"/>
    <lineage>
        <taxon>Bacteria</taxon>
        <taxon>Pseudomonadati</taxon>
        <taxon>Thermodesulfobacteriota</taxon>
        <taxon>Desulfobaccia</taxon>
        <taxon>Desulfobaccales</taxon>
        <taxon>Desulfobaccaceae</taxon>
        <taxon>Desulfobacca</taxon>
    </lineage>
</organism>
<dbReference type="InterPro" id="IPR003399">
    <property type="entry name" value="Mce/MlaD"/>
</dbReference>
<accession>A0A7V4LC41</accession>
<evidence type="ECO:0000259" key="1">
    <source>
        <dbReference type="Pfam" id="PF02470"/>
    </source>
</evidence>
<dbReference type="Pfam" id="PF02470">
    <property type="entry name" value="MlaD"/>
    <property type="match status" value="1"/>
</dbReference>
<dbReference type="PANTHER" id="PTHR36698">
    <property type="entry name" value="BLL5892 PROTEIN"/>
    <property type="match status" value="1"/>
</dbReference>
<dbReference type="AlphaFoldDB" id="A0A7V4LC41"/>
<proteinExistence type="predicted"/>
<gene>
    <name evidence="2" type="ORF">ENT08_00940</name>
</gene>
<reference evidence="2" key="1">
    <citation type="journal article" date="2020" name="mSystems">
        <title>Genome- and Community-Level Interaction Insights into Carbon Utilization and Element Cycling Functions of Hydrothermarchaeota in Hydrothermal Sediment.</title>
        <authorList>
            <person name="Zhou Z."/>
            <person name="Liu Y."/>
            <person name="Xu W."/>
            <person name="Pan J."/>
            <person name="Luo Z.H."/>
            <person name="Li M."/>
        </authorList>
    </citation>
    <scope>NUCLEOTIDE SEQUENCE [LARGE SCALE GENOMIC DNA]</scope>
    <source>
        <strain evidence="2">SpSt-548</strain>
    </source>
</reference>
<sequence length="314" mass="34612">MAKQASKMMIGIFLIIALFLLVASLVLFSSGKFFTKTQKFVLYFNEPVKGLDVGSPVLFQGVPVGSVKSIDIIADPAQLQADIPVVIQIELERVKFRKPGEILNPQKDMPELIKKGFRGRLTIQSLITGKLLIELDYFPNSPLVLKNIDKEYIEIPTIPSTPSKLARVLDKLDLEAIQSKLEAALDGVGNLTTNPDLAASIRHLKETLRDARKLVNRVDRQVDPLAKDARQTFKDIGTLARNLNSRVGGVATSLEKTLAAVRGVISPDSPLVVELEDTFKKISAMSRSIRELADYLEQHPEALIRGKQKPGGKP</sequence>
<dbReference type="PANTHER" id="PTHR36698:SF3">
    <property type="entry name" value="ABC-TYPE TRANSPORT AUXILIARY LIPOPROTEIN COMPONENT DOMAIN-CONTAINING PROTEIN"/>
    <property type="match status" value="1"/>
</dbReference>
<comment type="caution">
    <text evidence="2">The sequence shown here is derived from an EMBL/GenBank/DDBJ whole genome shotgun (WGS) entry which is preliminary data.</text>
</comment>
<name>A0A7V4LC41_9BACT</name>
<protein>
    <submittedName>
        <fullName evidence="2">MCE family protein</fullName>
    </submittedName>
</protein>
<dbReference type="EMBL" id="DSXI01000054">
    <property type="protein sequence ID" value="HGS04304.1"/>
    <property type="molecule type" value="Genomic_DNA"/>
</dbReference>